<evidence type="ECO:0000313" key="2">
    <source>
        <dbReference type="EMBL" id="KAL2521359.1"/>
    </source>
</evidence>
<protein>
    <submittedName>
        <fullName evidence="2">Uncharacterized protein</fullName>
    </submittedName>
</protein>
<accession>A0ABD1U8M9</accession>
<evidence type="ECO:0000256" key="1">
    <source>
        <dbReference type="SAM" id="MobiDB-lite"/>
    </source>
</evidence>
<keyword evidence="3" id="KW-1185">Reference proteome</keyword>
<name>A0ABD1U8M9_9LAMI</name>
<dbReference type="EMBL" id="JBFOLJ010000007">
    <property type="protein sequence ID" value="KAL2521359.1"/>
    <property type="molecule type" value="Genomic_DNA"/>
</dbReference>
<sequence length="182" mass="20953">MGERKRDHQCSIWRCKSTWKIISFLRRAGVLIQKRFIVEPLFETKSTMKKAADRQMFILCWTNKHNYFTTALHRGQQDSGQQHKVTETEEARDKKEMDPLDLLEKNTSLSIVGIKFGIANQNMVAELDFDQEHEIANEVDIEVGVVGNLDPRLNFVGSAYKMYFPKHQLEDVLVGIGIGIGR</sequence>
<organism evidence="2 3">
    <name type="scientific">Forsythia ovata</name>
    <dbReference type="NCBI Taxonomy" id="205694"/>
    <lineage>
        <taxon>Eukaryota</taxon>
        <taxon>Viridiplantae</taxon>
        <taxon>Streptophyta</taxon>
        <taxon>Embryophyta</taxon>
        <taxon>Tracheophyta</taxon>
        <taxon>Spermatophyta</taxon>
        <taxon>Magnoliopsida</taxon>
        <taxon>eudicotyledons</taxon>
        <taxon>Gunneridae</taxon>
        <taxon>Pentapetalae</taxon>
        <taxon>asterids</taxon>
        <taxon>lamiids</taxon>
        <taxon>Lamiales</taxon>
        <taxon>Oleaceae</taxon>
        <taxon>Forsythieae</taxon>
        <taxon>Forsythia</taxon>
    </lineage>
</organism>
<comment type="caution">
    <text evidence="2">The sequence shown here is derived from an EMBL/GenBank/DDBJ whole genome shotgun (WGS) entry which is preliminary data.</text>
</comment>
<proteinExistence type="predicted"/>
<evidence type="ECO:0000313" key="3">
    <source>
        <dbReference type="Proteomes" id="UP001604277"/>
    </source>
</evidence>
<dbReference type="Proteomes" id="UP001604277">
    <property type="component" value="Unassembled WGS sequence"/>
</dbReference>
<gene>
    <name evidence="2" type="ORF">Fot_25282</name>
</gene>
<reference evidence="3" key="1">
    <citation type="submission" date="2024-07" db="EMBL/GenBank/DDBJ databases">
        <title>Two chromosome-level genome assemblies of Korean endemic species Abeliophyllum distichum and Forsythia ovata (Oleaceae).</title>
        <authorList>
            <person name="Jang H."/>
        </authorList>
    </citation>
    <scope>NUCLEOTIDE SEQUENCE [LARGE SCALE GENOMIC DNA]</scope>
</reference>
<dbReference type="AlphaFoldDB" id="A0ABD1U8M9"/>
<feature type="region of interest" description="Disordered" evidence="1">
    <location>
        <begin position="75"/>
        <end position="96"/>
    </location>
</feature>
<feature type="compositionally biased region" description="Basic and acidic residues" evidence="1">
    <location>
        <begin position="84"/>
        <end position="96"/>
    </location>
</feature>